<accession>A0ABU3T0X3</accession>
<dbReference type="Gene3D" id="3.20.20.370">
    <property type="entry name" value="Glycoside hydrolase/deacetylase"/>
    <property type="match status" value="1"/>
</dbReference>
<dbReference type="CDD" id="cd10917">
    <property type="entry name" value="CE4_NodB_like_6s_7s"/>
    <property type="match status" value="1"/>
</dbReference>
<dbReference type="PANTHER" id="PTHR10587">
    <property type="entry name" value="GLYCOSYL TRANSFERASE-RELATED"/>
    <property type="match status" value="1"/>
</dbReference>
<feature type="domain" description="NodB homology" evidence="3">
    <location>
        <begin position="12"/>
        <end position="190"/>
    </location>
</feature>
<dbReference type="EMBL" id="JAWDIO010000002">
    <property type="protein sequence ID" value="MDU0355919.1"/>
    <property type="molecule type" value="Genomic_DNA"/>
</dbReference>
<dbReference type="InterPro" id="IPR011330">
    <property type="entry name" value="Glyco_hydro/deAcase_b/a-brl"/>
</dbReference>
<proteinExistence type="predicted"/>
<gene>
    <name evidence="4" type="ORF">RS130_20325</name>
</gene>
<evidence type="ECO:0000256" key="1">
    <source>
        <dbReference type="ARBA" id="ARBA00022723"/>
    </source>
</evidence>
<keyword evidence="1" id="KW-0479">Metal-binding</keyword>
<dbReference type="RefSeq" id="WP_316027435.1">
    <property type="nucleotide sequence ID" value="NZ_JAWDIO010000002.1"/>
</dbReference>
<sequence length="201" mass="22766">MKPIKSLPKSGKTIALTFDDGIVPVIHEQMLDILKQEQVPATFFLIGNNTNEKQLITRAIKEGHEIGNHSMSHPVLPSLSDTQIFEEIQGFQTIMQKQYNYQTRVFRAPKLRYDTRVMRVLTELNLVPVNATVGTKDYAAETTREYILKTATQSPKLTDGSIILLHEVQKTADVLPAIIKYYKQAGYTFMTVSQMLASESY</sequence>
<comment type="caution">
    <text evidence="4">The sequence shown here is derived from an EMBL/GenBank/DDBJ whole genome shotgun (WGS) entry which is preliminary data.</text>
</comment>
<dbReference type="GO" id="GO:0016787">
    <property type="term" value="F:hydrolase activity"/>
    <property type="evidence" value="ECO:0007669"/>
    <property type="project" value="UniProtKB-KW"/>
</dbReference>
<evidence type="ECO:0000313" key="5">
    <source>
        <dbReference type="Proteomes" id="UP001247805"/>
    </source>
</evidence>
<evidence type="ECO:0000313" key="4">
    <source>
        <dbReference type="EMBL" id="MDU0355919.1"/>
    </source>
</evidence>
<evidence type="ECO:0000259" key="3">
    <source>
        <dbReference type="PROSITE" id="PS51677"/>
    </source>
</evidence>
<evidence type="ECO:0000256" key="2">
    <source>
        <dbReference type="ARBA" id="ARBA00022801"/>
    </source>
</evidence>
<dbReference type="InterPro" id="IPR002509">
    <property type="entry name" value="NODB_dom"/>
</dbReference>
<dbReference type="Proteomes" id="UP001247805">
    <property type="component" value="Unassembled WGS sequence"/>
</dbReference>
<dbReference type="EC" id="3.-.-.-" evidence="4"/>
<keyword evidence="5" id="KW-1185">Reference proteome</keyword>
<dbReference type="InterPro" id="IPR050248">
    <property type="entry name" value="Polysacc_deacetylase_ArnD"/>
</dbReference>
<dbReference type="PROSITE" id="PS51677">
    <property type="entry name" value="NODB"/>
    <property type="match status" value="1"/>
</dbReference>
<name>A0ABU3T0X3_9ALTE</name>
<protein>
    <submittedName>
        <fullName evidence="4">Polysaccharide deacetylase family protein</fullName>
        <ecNumber evidence="4">3.-.-.-</ecNumber>
    </submittedName>
</protein>
<keyword evidence="2 4" id="KW-0378">Hydrolase</keyword>
<dbReference type="PANTHER" id="PTHR10587:SF133">
    <property type="entry name" value="CHITIN DEACETYLASE 1-RELATED"/>
    <property type="match status" value="1"/>
</dbReference>
<dbReference type="SUPFAM" id="SSF88713">
    <property type="entry name" value="Glycoside hydrolase/deacetylase"/>
    <property type="match status" value="1"/>
</dbReference>
<reference evidence="4 5" key="1">
    <citation type="submission" date="2023-10" db="EMBL/GenBank/DDBJ databases">
        <title>Glaciecola aquimarina strain GGW-M5 nov., isolated from a coastal seawater.</title>
        <authorList>
            <person name="Bayburt H."/>
            <person name="Kim J.M."/>
            <person name="Choi B.J."/>
            <person name="Jeon C.O."/>
        </authorList>
    </citation>
    <scope>NUCLEOTIDE SEQUENCE [LARGE SCALE GENOMIC DNA]</scope>
    <source>
        <strain evidence="4 5">KCTC 32108</strain>
    </source>
</reference>
<organism evidence="4 5">
    <name type="scientific">Paraglaciecola aquimarina</name>
    <dbReference type="NCBI Taxonomy" id="1235557"/>
    <lineage>
        <taxon>Bacteria</taxon>
        <taxon>Pseudomonadati</taxon>
        <taxon>Pseudomonadota</taxon>
        <taxon>Gammaproteobacteria</taxon>
        <taxon>Alteromonadales</taxon>
        <taxon>Alteromonadaceae</taxon>
        <taxon>Paraglaciecola</taxon>
    </lineage>
</organism>
<dbReference type="Pfam" id="PF01522">
    <property type="entry name" value="Polysacc_deac_1"/>
    <property type="match status" value="1"/>
</dbReference>